<proteinExistence type="predicted"/>
<dbReference type="AlphaFoldDB" id="X1QUC5"/>
<evidence type="ECO:0000313" key="1">
    <source>
        <dbReference type="EMBL" id="GAI58406.1"/>
    </source>
</evidence>
<sequence length="173" mass="19396">MVPEFVIFAHAGLNQIIRSLHRLNTNYELGLRLYEELPSAAVWIVSNCIITTVELDASITKLELQPPGLAPPSDKAGKSWNQIGTLFAEIGWVTGFSPILIDDQSAFLDRFFKLVRLAETPELCESEYPGGGFEKDRDRAKVYLQEHERVINMTTEERAALWLENFGIGGTTV</sequence>
<reference evidence="1" key="1">
    <citation type="journal article" date="2014" name="Front. Microbiol.">
        <title>High frequency of phylogenetically diverse reductive dehalogenase-homologous genes in deep subseafloor sedimentary metagenomes.</title>
        <authorList>
            <person name="Kawai M."/>
            <person name="Futagami T."/>
            <person name="Toyoda A."/>
            <person name="Takaki Y."/>
            <person name="Nishi S."/>
            <person name="Hori S."/>
            <person name="Arai W."/>
            <person name="Tsubouchi T."/>
            <person name="Morono Y."/>
            <person name="Uchiyama I."/>
            <person name="Ito T."/>
            <person name="Fujiyama A."/>
            <person name="Inagaki F."/>
            <person name="Takami H."/>
        </authorList>
    </citation>
    <scope>NUCLEOTIDE SEQUENCE</scope>
    <source>
        <strain evidence="1">Expedition CK06-06</strain>
    </source>
</reference>
<comment type="caution">
    <text evidence="1">The sequence shown here is derived from an EMBL/GenBank/DDBJ whole genome shotgun (WGS) entry which is preliminary data.</text>
</comment>
<dbReference type="EMBL" id="BARV01035660">
    <property type="protein sequence ID" value="GAI58406.1"/>
    <property type="molecule type" value="Genomic_DNA"/>
</dbReference>
<feature type="non-terminal residue" evidence="1">
    <location>
        <position position="173"/>
    </location>
</feature>
<gene>
    <name evidence="1" type="ORF">S06H3_55604</name>
</gene>
<protein>
    <submittedName>
        <fullName evidence="1">Uncharacterized protein</fullName>
    </submittedName>
</protein>
<organism evidence="1">
    <name type="scientific">marine sediment metagenome</name>
    <dbReference type="NCBI Taxonomy" id="412755"/>
    <lineage>
        <taxon>unclassified sequences</taxon>
        <taxon>metagenomes</taxon>
        <taxon>ecological metagenomes</taxon>
    </lineage>
</organism>
<accession>X1QUC5</accession>
<name>X1QUC5_9ZZZZ</name>